<dbReference type="InParanoid" id="A0A545AW27"/>
<feature type="transmembrane region" description="Helical" evidence="1">
    <location>
        <begin position="48"/>
        <end position="70"/>
    </location>
</feature>
<keyword evidence="1" id="KW-0812">Transmembrane</keyword>
<gene>
    <name evidence="3" type="ORF">FL583_07270</name>
</gene>
<dbReference type="Proteomes" id="UP000317982">
    <property type="component" value="Unassembled WGS sequence"/>
</dbReference>
<dbReference type="OrthoDB" id="3505460at2"/>
<evidence type="ECO:0000259" key="2">
    <source>
        <dbReference type="Pfam" id="PF21806"/>
    </source>
</evidence>
<organism evidence="3 4">
    <name type="scientific">Cryptosporangium phraense</name>
    <dbReference type="NCBI Taxonomy" id="2593070"/>
    <lineage>
        <taxon>Bacteria</taxon>
        <taxon>Bacillati</taxon>
        <taxon>Actinomycetota</taxon>
        <taxon>Actinomycetes</taxon>
        <taxon>Cryptosporangiales</taxon>
        <taxon>Cryptosporangiaceae</taxon>
        <taxon>Cryptosporangium</taxon>
    </lineage>
</organism>
<dbReference type="InterPro" id="IPR049244">
    <property type="entry name" value="DUF6879"/>
</dbReference>
<dbReference type="Pfam" id="PF21806">
    <property type="entry name" value="DUF6879"/>
    <property type="match status" value="1"/>
</dbReference>
<proteinExistence type="predicted"/>
<name>A0A545AW27_9ACTN</name>
<feature type="domain" description="DUF6879" evidence="2">
    <location>
        <begin position="210"/>
        <end position="333"/>
    </location>
</feature>
<dbReference type="RefSeq" id="WP_142703703.1">
    <property type="nucleotide sequence ID" value="NZ_VIRS01000004.1"/>
</dbReference>
<accession>A0A545AW27</accession>
<sequence>MTEPGRVRAALRTTNGRLIRRIFVSLGIGGLTYGLTNLTSGEIGPDDQAALMSLTLSVFLGGIVLLVQYLMELDNRLQSIEARQVEHERSIHDLVHGAFVQINDAASLFGLLEQTAARSDAVTQMVQHAILIKPGDSGLVYEFAQNEISRTSSFLKALAAGEATYEGEDRDWLIGLTDISRSHIDATSFATVDAGGESFGDGFWQSPLGRRYLQAQHDAVAERGVTVRRIFIFDKPDLPTDREFNAICSAQKDAGIDVRVLDYSHITQSHMDLRDFIIFDNSVSYETVVSASRAIANPSILNTKLVLDIGQIRKRAADFEYLWDLGEPLPSYSR</sequence>
<evidence type="ECO:0000313" key="3">
    <source>
        <dbReference type="EMBL" id="TQS45530.1"/>
    </source>
</evidence>
<protein>
    <recommendedName>
        <fullName evidence="2">DUF6879 domain-containing protein</fullName>
    </recommendedName>
</protein>
<keyword evidence="1" id="KW-0472">Membrane</keyword>
<feature type="transmembrane region" description="Helical" evidence="1">
    <location>
        <begin position="18"/>
        <end position="36"/>
    </location>
</feature>
<dbReference type="EMBL" id="VIRS01000004">
    <property type="protein sequence ID" value="TQS45530.1"/>
    <property type="molecule type" value="Genomic_DNA"/>
</dbReference>
<evidence type="ECO:0000313" key="4">
    <source>
        <dbReference type="Proteomes" id="UP000317982"/>
    </source>
</evidence>
<dbReference type="AlphaFoldDB" id="A0A545AW27"/>
<comment type="caution">
    <text evidence="3">The sequence shown here is derived from an EMBL/GenBank/DDBJ whole genome shotgun (WGS) entry which is preliminary data.</text>
</comment>
<evidence type="ECO:0000256" key="1">
    <source>
        <dbReference type="SAM" id="Phobius"/>
    </source>
</evidence>
<keyword evidence="4" id="KW-1185">Reference proteome</keyword>
<reference evidence="3 4" key="1">
    <citation type="submission" date="2019-07" db="EMBL/GenBank/DDBJ databases">
        <title>Cryptosporangium phraense sp. nov., isolated from plant litter.</title>
        <authorList>
            <person name="Suriyachadkun C."/>
        </authorList>
    </citation>
    <scope>NUCLEOTIDE SEQUENCE [LARGE SCALE GENOMIC DNA]</scope>
    <source>
        <strain evidence="3 4">A-T 5661</strain>
    </source>
</reference>
<keyword evidence="1" id="KW-1133">Transmembrane helix</keyword>